<dbReference type="SUPFAM" id="SSF52540">
    <property type="entry name" value="P-loop containing nucleoside triphosphate hydrolases"/>
    <property type="match status" value="1"/>
</dbReference>
<dbReference type="Proteomes" id="UP000067626">
    <property type="component" value="Chromosome"/>
</dbReference>
<dbReference type="AlphaFoldDB" id="A0A0K1ET43"/>
<evidence type="ECO:0000313" key="2">
    <source>
        <dbReference type="Proteomes" id="UP000067626"/>
    </source>
</evidence>
<gene>
    <name evidence="1" type="ORF">CMC5_080350</name>
</gene>
<organism evidence="1 2">
    <name type="scientific">Chondromyces crocatus</name>
    <dbReference type="NCBI Taxonomy" id="52"/>
    <lineage>
        <taxon>Bacteria</taxon>
        <taxon>Pseudomonadati</taxon>
        <taxon>Myxococcota</taxon>
        <taxon>Polyangia</taxon>
        <taxon>Polyangiales</taxon>
        <taxon>Polyangiaceae</taxon>
        <taxon>Chondromyces</taxon>
    </lineage>
</organism>
<dbReference type="STRING" id="52.CMC5_080350"/>
<protein>
    <recommendedName>
        <fullName evidence="3">Rad50/SbcC-type AAA domain-containing protein</fullName>
    </recommendedName>
</protein>
<dbReference type="RefSeq" id="WP_050435215.1">
    <property type="nucleotide sequence ID" value="NZ_CP012159.1"/>
</dbReference>
<dbReference type="InterPro" id="IPR027417">
    <property type="entry name" value="P-loop_NTPase"/>
</dbReference>
<sequence length="344" mass="37594">MLLSRVRLIQIGPFDDLTLSLEDDAGTPRRLIVLFGGEGVGKTSVLAAIASTRPGHAIAQLRQRGDEGPPPHVVTDWLLGSDDPARLHPLRVTGPNVRLDEPEEAALLRRREQAHFDRRAQEGGFVLVSFSGARWFSRSGVVLSSPDRTILRYDVRTAASFDDATRTDLTRETKQVLAYIAIAASLSPGSRFEHIDQALREVLAILLEGSGVTYLGVDPARLEPIFSVTGDRRVELDELGRSDRTLVAIGALTLRALAAAHPTTAPREAEGVALIDDLDAHQPLHRQRSLPARLRHALPRVQWIVTTASPMVTLGCEMPDVIALRREPSSGRVELHEGPDAIIH</sequence>
<reference evidence="1 2" key="1">
    <citation type="submission" date="2015-07" db="EMBL/GenBank/DDBJ databases">
        <title>Genome analysis of myxobacterium Chondromyces crocatus Cm c5 reveals a high potential for natural compound synthesis and the genetic basis for the loss of fruiting body formation.</title>
        <authorList>
            <person name="Zaburannyi N."/>
            <person name="Bunk B."/>
            <person name="Maier J."/>
            <person name="Overmann J."/>
            <person name="Mueller R."/>
        </authorList>
    </citation>
    <scope>NUCLEOTIDE SEQUENCE [LARGE SCALE GENOMIC DNA]</scope>
    <source>
        <strain evidence="1 2">Cm c5</strain>
    </source>
</reference>
<dbReference type="OrthoDB" id="5490353at2"/>
<evidence type="ECO:0000313" key="1">
    <source>
        <dbReference type="EMBL" id="AKT43798.1"/>
    </source>
</evidence>
<accession>A0A0K1ET43</accession>
<name>A0A0K1ET43_CHOCO</name>
<dbReference type="KEGG" id="ccro:CMC5_080350"/>
<keyword evidence="2" id="KW-1185">Reference proteome</keyword>
<proteinExistence type="predicted"/>
<evidence type="ECO:0008006" key="3">
    <source>
        <dbReference type="Google" id="ProtNLM"/>
    </source>
</evidence>
<dbReference type="EMBL" id="CP012159">
    <property type="protein sequence ID" value="AKT43798.1"/>
    <property type="molecule type" value="Genomic_DNA"/>
</dbReference>